<dbReference type="Pfam" id="PF24463">
    <property type="entry name" value="DUF7577"/>
    <property type="match status" value="1"/>
</dbReference>
<dbReference type="AlphaFoldDB" id="A0A831W6P9"/>
<feature type="domain" description="RanBP2-type" evidence="4">
    <location>
        <begin position="77"/>
        <end position="96"/>
    </location>
</feature>
<proteinExistence type="predicted"/>
<evidence type="ECO:0000313" key="5">
    <source>
        <dbReference type="EMBL" id="HEB95571.1"/>
    </source>
</evidence>
<name>A0A831W6P9_9GAMM</name>
<dbReference type="InterPro" id="IPR055999">
    <property type="entry name" value="DUF7577"/>
</dbReference>
<evidence type="ECO:0000256" key="2">
    <source>
        <dbReference type="ARBA" id="ARBA00022771"/>
    </source>
</evidence>
<protein>
    <submittedName>
        <fullName evidence="5">DUF2007 domain-containing protein</fullName>
    </submittedName>
</protein>
<reference evidence="5" key="1">
    <citation type="journal article" date="2020" name="mSystems">
        <title>Genome- and Community-Level Interaction Insights into Carbon Utilization and Element Cycling Functions of Hydrothermarchaeota in Hydrothermal Sediment.</title>
        <authorList>
            <person name="Zhou Z."/>
            <person name="Liu Y."/>
            <person name="Xu W."/>
            <person name="Pan J."/>
            <person name="Luo Z.H."/>
            <person name="Li M."/>
        </authorList>
    </citation>
    <scope>NUCLEOTIDE SEQUENCE [LARGE SCALE GENOMIC DNA]</scope>
    <source>
        <strain evidence="5">HyVt-443</strain>
    </source>
</reference>
<gene>
    <name evidence="5" type="ORF">ENI96_03965</name>
</gene>
<sequence length="101" mass="11541">MKILYQAADRIEAQLLKDHLRDHHIETLVQGEYLSGGVGELPALQFPLLWVIDDRDLELAKRLIREWFGAAARQAAWVCPNCGESNEGQFRVCWNCGLPHE</sequence>
<dbReference type="GO" id="GO:0008270">
    <property type="term" value="F:zinc ion binding"/>
    <property type="evidence" value="ECO:0007669"/>
    <property type="project" value="UniProtKB-KW"/>
</dbReference>
<dbReference type="EMBL" id="DRKP01000049">
    <property type="protein sequence ID" value="HEB95571.1"/>
    <property type="molecule type" value="Genomic_DNA"/>
</dbReference>
<evidence type="ECO:0000256" key="3">
    <source>
        <dbReference type="ARBA" id="ARBA00022833"/>
    </source>
</evidence>
<evidence type="ECO:0000256" key="1">
    <source>
        <dbReference type="ARBA" id="ARBA00022723"/>
    </source>
</evidence>
<accession>A0A831W6P9</accession>
<keyword evidence="3" id="KW-0862">Zinc</keyword>
<keyword evidence="1" id="KW-0479">Metal-binding</keyword>
<keyword evidence="2" id="KW-0863">Zinc-finger</keyword>
<comment type="caution">
    <text evidence="5">The sequence shown here is derived from an EMBL/GenBank/DDBJ whole genome shotgun (WGS) entry which is preliminary data.</text>
</comment>
<dbReference type="Pfam" id="PF09413">
    <property type="entry name" value="DUF2007"/>
    <property type="match status" value="1"/>
</dbReference>
<evidence type="ECO:0000259" key="4">
    <source>
        <dbReference type="PROSITE" id="PS01358"/>
    </source>
</evidence>
<dbReference type="PROSITE" id="PS01358">
    <property type="entry name" value="ZF_RANBP2_1"/>
    <property type="match status" value="1"/>
</dbReference>
<organism evidence="5">
    <name type="scientific">Sedimenticola thiotaurini</name>
    <dbReference type="NCBI Taxonomy" id="1543721"/>
    <lineage>
        <taxon>Bacteria</taxon>
        <taxon>Pseudomonadati</taxon>
        <taxon>Pseudomonadota</taxon>
        <taxon>Gammaproteobacteria</taxon>
        <taxon>Chromatiales</taxon>
        <taxon>Sedimenticolaceae</taxon>
        <taxon>Sedimenticola</taxon>
    </lineage>
</organism>
<dbReference type="InterPro" id="IPR001876">
    <property type="entry name" value="Znf_RanBP2"/>
</dbReference>
<dbReference type="Proteomes" id="UP000886251">
    <property type="component" value="Unassembled WGS sequence"/>
</dbReference>
<dbReference type="Gene3D" id="3.30.70.790">
    <property type="entry name" value="UreE, C-terminal domain"/>
    <property type="match status" value="1"/>
</dbReference>
<dbReference type="InterPro" id="IPR018551">
    <property type="entry name" value="DUF2007"/>
</dbReference>